<organism evidence="1 2">
    <name type="scientific">Tanacetum coccineum</name>
    <dbReference type="NCBI Taxonomy" id="301880"/>
    <lineage>
        <taxon>Eukaryota</taxon>
        <taxon>Viridiplantae</taxon>
        <taxon>Streptophyta</taxon>
        <taxon>Embryophyta</taxon>
        <taxon>Tracheophyta</taxon>
        <taxon>Spermatophyta</taxon>
        <taxon>Magnoliopsida</taxon>
        <taxon>eudicotyledons</taxon>
        <taxon>Gunneridae</taxon>
        <taxon>Pentapetalae</taxon>
        <taxon>asterids</taxon>
        <taxon>campanulids</taxon>
        <taxon>Asterales</taxon>
        <taxon>Asteraceae</taxon>
        <taxon>Asteroideae</taxon>
        <taxon>Anthemideae</taxon>
        <taxon>Anthemidinae</taxon>
        <taxon>Tanacetum</taxon>
    </lineage>
</organism>
<evidence type="ECO:0000313" key="2">
    <source>
        <dbReference type="Proteomes" id="UP001151760"/>
    </source>
</evidence>
<dbReference type="EMBL" id="BQNB010012617">
    <property type="protein sequence ID" value="GJT05819.1"/>
    <property type="molecule type" value="Genomic_DNA"/>
</dbReference>
<name>A0ABQ5AXL3_9ASTR</name>
<reference evidence="1" key="1">
    <citation type="journal article" date="2022" name="Int. J. Mol. Sci.">
        <title>Draft Genome of Tanacetum Coccineum: Genomic Comparison of Closely Related Tanacetum-Family Plants.</title>
        <authorList>
            <person name="Yamashiro T."/>
            <person name="Shiraishi A."/>
            <person name="Nakayama K."/>
            <person name="Satake H."/>
        </authorList>
    </citation>
    <scope>NUCLEOTIDE SEQUENCE</scope>
</reference>
<comment type="caution">
    <text evidence="1">The sequence shown here is derived from an EMBL/GenBank/DDBJ whole genome shotgun (WGS) entry which is preliminary data.</text>
</comment>
<dbReference type="Proteomes" id="UP001151760">
    <property type="component" value="Unassembled WGS sequence"/>
</dbReference>
<gene>
    <name evidence="1" type="ORF">Tco_0840281</name>
</gene>
<accession>A0ABQ5AXL3</accession>
<sequence>MTSMPKCGALRDAVGGWDWVKMMSLYCQSSVADEHNFAGRLSDLLQEMINAYDEKVEFIRELEVMSGVVAAVKTTKFLNENLWKDDKRIQKLHNMNIDVGMKAVEMENFGVGCSICYAYSDTKCYNGMVANVRLAGQINWAALEVNDTIMVRDQFLEELDSLGVRHVPSKMAEFLREIQMRDTETVAKLQVLVAEMELNARKKDVFIQKLKVTKEDRQIATKLNRLREEMLVLCEKRKNIAHELRIFRSIVVISKAAEFVAESVRKANDQAVQVREVETEIEATVLEKRGVHPEDCGKRALLECVNGRC</sequence>
<protein>
    <submittedName>
        <fullName evidence="1">Uncharacterized protein</fullName>
    </submittedName>
</protein>
<keyword evidence="2" id="KW-1185">Reference proteome</keyword>
<evidence type="ECO:0000313" key="1">
    <source>
        <dbReference type="EMBL" id="GJT05819.1"/>
    </source>
</evidence>
<proteinExistence type="predicted"/>
<reference evidence="1" key="2">
    <citation type="submission" date="2022-01" db="EMBL/GenBank/DDBJ databases">
        <authorList>
            <person name="Yamashiro T."/>
            <person name="Shiraishi A."/>
            <person name="Satake H."/>
            <person name="Nakayama K."/>
        </authorList>
    </citation>
    <scope>NUCLEOTIDE SEQUENCE</scope>
</reference>